<dbReference type="AlphaFoldDB" id="A0A220U6M9"/>
<dbReference type="GO" id="GO:0051252">
    <property type="term" value="P:regulation of RNA metabolic process"/>
    <property type="evidence" value="ECO:0007669"/>
    <property type="project" value="InterPro"/>
</dbReference>
<evidence type="ECO:0000313" key="12">
    <source>
        <dbReference type="Proteomes" id="UP000198312"/>
    </source>
</evidence>
<dbReference type="PANTHER" id="PTHR33254">
    <property type="entry name" value="4-HYDROXY-4-METHYL-2-OXOGLUTARATE ALDOLASE 3-RELATED"/>
    <property type="match status" value="1"/>
</dbReference>
<feature type="binding site" evidence="9">
    <location>
        <position position="98"/>
    </location>
    <ligand>
        <name>substrate</name>
    </ligand>
</feature>
<comment type="similarity">
    <text evidence="3 10">Belongs to the class II aldolase/RraA-like family.</text>
</comment>
<evidence type="ECO:0000256" key="6">
    <source>
        <dbReference type="ARBA" id="ARBA00023239"/>
    </source>
</evidence>
<dbReference type="Pfam" id="PF03737">
    <property type="entry name" value="RraA-like"/>
    <property type="match status" value="1"/>
</dbReference>
<protein>
    <recommendedName>
        <fullName evidence="10">4-hydroxy-4-methyl-2-oxoglutarate aldolase</fullName>
        <shortName evidence="10">HMG aldolase</shortName>
        <ecNumber evidence="10">4.1.1.112</ecNumber>
        <ecNumber evidence="10">4.1.3.17</ecNumber>
    </recommendedName>
    <alternativeName>
        <fullName evidence="10">Oxaloacetate decarboxylase</fullName>
    </alternativeName>
</protein>
<dbReference type="SUPFAM" id="SSF89562">
    <property type="entry name" value="RraA-like"/>
    <property type="match status" value="1"/>
</dbReference>
<dbReference type="GO" id="GO:0008168">
    <property type="term" value="F:methyltransferase activity"/>
    <property type="evidence" value="ECO:0007669"/>
    <property type="project" value="UniProtKB-KW"/>
</dbReference>
<evidence type="ECO:0000256" key="10">
    <source>
        <dbReference type="RuleBase" id="RU004338"/>
    </source>
</evidence>
<evidence type="ECO:0000256" key="9">
    <source>
        <dbReference type="PIRSR" id="PIRSR605493-1"/>
    </source>
</evidence>
<feature type="binding site" evidence="9">
    <location>
        <position position="99"/>
    </location>
    <ligand>
        <name>Mg(2+)</name>
        <dbReference type="ChEBI" id="CHEBI:18420"/>
    </ligand>
</feature>
<accession>A0A220U6M9</accession>
<comment type="function">
    <text evidence="7 10">Catalyzes the aldol cleavage of 4-hydroxy-4-methyl-2-oxoglutarate (HMG) into 2 molecules of pyruvate. Also contains a secondary oxaloacetate (OAA) decarboxylase activity due to the common pyruvate enolate transition state formed following C-C bond cleavage in the retro-aldol and decarboxylation reactions.</text>
</comment>
<dbReference type="EMBL" id="CP022315">
    <property type="protein sequence ID" value="ASK63964.1"/>
    <property type="molecule type" value="Genomic_DNA"/>
</dbReference>
<organism evidence="11 12">
    <name type="scientific">Virgibacillus phasianinus</name>
    <dbReference type="NCBI Taxonomy" id="2017483"/>
    <lineage>
        <taxon>Bacteria</taxon>
        <taxon>Bacillati</taxon>
        <taxon>Bacillota</taxon>
        <taxon>Bacilli</taxon>
        <taxon>Bacillales</taxon>
        <taxon>Bacillaceae</taxon>
        <taxon>Virgibacillus</taxon>
    </lineage>
</organism>
<dbReference type="RefSeq" id="WP_089063222.1">
    <property type="nucleotide sequence ID" value="NZ_CP022315.1"/>
</dbReference>
<comment type="catalytic activity">
    <reaction evidence="1 10">
        <text>4-hydroxy-4-methyl-2-oxoglutarate = 2 pyruvate</text>
        <dbReference type="Rhea" id="RHEA:22748"/>
        <dbReference type="ChEBI" id="CHEBI:15361"/>
        <dbReference type="ChEBI" id="CHEBI:58276"/>
        <dbReference type="EC" id="4.1.3.17"/>
    </reaction>
</comment>
<dbReference type="EC" id="4.1.3.17" evidence="10"/>
<evidence type="ECO:0000256" key="2">
    <source>
        <dbReference type="ARBA" id="ARBA00001968"/>
    </source>
</evidence>
<dbReference type="GO" id="GO:0046872">
    <property type="term" value="F:metal ion binding"/>
    <property type="evidence" value="ECO:0007669"/>
    <property type="project" value="UniProtKB-KW"/>
</dbReference>
<keyword evidence="11" id="KW-0489">Methyltransferase</keyword>
<dbReference type="InterPro" id="IPR036704">
    <property type="entry name" value="RraA/RraA-like_sf"/>
</dbReference>
<dbReference type="GO" id="GO:0008428">
    <property type="term" value="F:ribonuclease inhibitor activity"/>
    <property type="evidence" value="ECO:0007669"/>
    <property type="project" value="InterPro"/>
</dbReference>
<proteinExistence type="inferred from homology"/>
<keyword evidence="12" id="KW-1185">Reference proteome</keyword>
<keyword evidence="5 9" id="KW-0479">Metal-binding</keyword>
<sequence length="162" mass="17497">MIDFKTTDLCDDHSDSLQISNIAFRSFGKRTRFSGKIQTVNVYEDNVLIVEALENVPEGSVIVVNGGGSNRCALLGDRLAGIAQSRKLSGIIINGFVRDSVDLAKIDVGILALGTHPLKSKKNGTGKRNSALHFGGVEWRSGEYVYADEDGVVISKQSLLTE</sequence>
<evidence type="ECO:0000256" key="3">
    <source>
        <dbReference type="ARBA" id="ARBA00008621"/>
    </source>
</evidence>
<dbReference type="InterPro" id="IPR010203">
    <property type="entry name" value="RraA"/>
</dbReference>
<comment type="subunit">
    <text evidence="4 10">Homotrimer.</text>
</comment>
<dbReference type="NCBIfam" id="TIGR01935">
    <property type="entry name" value="NOT-MenG"/>
    <property type="match status" value="1"/>
</dbReference>
<evidence type="ECO:0000256" key="7">
    <source>
        <dbReference type="ARBA" id="ARBA00025046"/>
    </source>
</evidence>
<evidence type="ECO:0000256" key="4">
    <source>
        <dbReference type="ARBA" id="ARBA00011233"/>
    </source>
</evidence>
<dbReference type="GO" id="GO:0032259">
    <property type="term" value="P:methylation"/>
    <property type="evidence" value="ECO:0007669"/>
    <property type="project" value="UniProtKB-KW"/>
</dbReference>
<name>A0A220U6M9_9BACI</name>
<gene>
    <name evidence="11" type="ORF">CFK37_18275</name>
</gene>
<comment type="cofactor">
    <cofactor evidence="2 10">
        <name>a divalent metal cation</name>
        <dbReference type="ChEBI" id="CHEBI:60240"/>
    </cofactor>
</comment>
<dbReference type="NCBIfam" id="NF006875">
    <property type="entry name" value="PRK09372.1"/>
    <property type="match status" value="1"/>
</dbReference>
<dbReference type="CDD" id="cd16841">
    <property type="entry name" value="RraA_family"/>
    <property type="match status" value="1"/>
</dbReference>
<keyword evidence="11" id="KW-0808">Transferase</keyword>
<evidence type="ECO:0000256" key="1">
    <source>
        <dbReference type="ARBA" id="ARBA00001342"/>
    </source>
</evidence>
<reference evidence="11 12" key="1">
    <citation type="submission" date="2017-07" db="EMBL/GenBank/DDBJ databases">
        <title>Virgibacillus sp. LM2416.</title>
        <authorList>
            <person name="Tak E.J."/>
            <person name="Bae J.-W."/>
        </authorList>
    </citation>
    <scope>NUCLEOTIDE SEQUENCE [LARGE SCALE GENOMIC DNA]</scope>
    <source>
        <strain evidence="11 12">LM2416</strain>
    </source>
</reference>
<keyword evidence="6 10" id="KW-0456">Lyase</keyword>
<comment type="cofactor">
    <cofactor evidence="9">
        <name>Mg(2+)</name>
        <dbReference type="ChEBI" id="CHEBI:18420"/>
    </cofactor>
</comment>
<dbReference type="KEGG" id="vil:CFK37_18275"/>
<feature type="binding site" evidence="9">
    <location>
        <begin position="76"/>
        <end position="79"/>
    </location>
    <ligand>
        <name>substrate</name>
    </ligand>
</feature>
<dbReference type="EC" id="4.1.1.112" evidence="10"/>
<evidence type="ECO:0000256" key="5">
    <source>
        <dbReference type="ARBA" id="ARBA00022723"/>
    </source>
</evidence>
<dbReference type="PANTHER" id="PTHR33254:SF4">
    <property type="entry name" value="4-HYDROXY-4-METHYL-2-OXOGLUTARATE ALDOLASE 3-RELATED"/>
    <property type="match status" value="1"/>
</dbReference>
<evidence type="ECO:0000313" key="11">
    <source>
        <dbReference type="EMBL" id="ASK63964.1"/>
    </source>
</evidence>
<dbReference type="InterPro" id="IPR005493">
    <property type="entry name" value="RraA/RraA-like"/>
</dbReference>
<evidence type="ECO:0000256" key="8">
    <source>
        <dbReference type="ARBA" id="ARBA00047973"/>
    </source>
</evidence>
<dbReference type="GO" id="GO:0047443">
    <property type="term" value="F:4-hydroxy-4-methyl-2-oxoglutarate aldolase activity"/>
    <property type="evidence" value="ECO:0007669"/>
    <property type="project" value="UniProtKB-EC"/>
</dbReference>
<dbReference type="Proteomes" id="UP000198312">
    <property type="component" value="Chromosome"/>
</dbReference>
<comment type="catalytic activity">
    <reaction evidence="8 10">
        <text>oxaloacetate + H(+) = pyruvate + CO2</text>
        <dbReference type="Rhea" id="RHEA:15641"/>
        <dbReference type="ChEBI" id="CHEBI:15361"/>
        <dbReference type="ChEBI" id="CHEBI:15378"/>
        <dbReference type="ChEBI" id="CHEBI:16452"/>
        <dbReference type="ChEBI" id="CHEBI:16526"/>
        <dbReference type="EC" id="4.1.1.112"/>
    </reaction>
</comment>
<keyword evidence="9" id="KW-0460">Magnesium</keyword>
<dbReference type="GO" id="GO:0008948">
    <property type="term" value="F:oxaloacetate decarboxylase activity"/>
    <property type="evidence" value="ECO:0007669"/>
    <property type="project" value="UniProtKB-EC"/>
</dbReference>
<dbReference type="Gene3D" id="3.50.30.40">
    <property type="entry name" value="Ribonuclease E inhibitor RraA/RraA-like"/>
    <property type="match status" value="1"/>
</dbReference>